<dbReference type="Pfam" id="PF03551">
    <property type="entry name" value="PadR"/>
    <property type="match status" value="1"/>
</dbReference>
<dbReference type="InterPro" id="IPR052509">
    <property type="entry name" value="Metal_resp_DNA-bind_regulator"/>
</dbReference>
<evidence type="ECO:0000259" key="1">
    <source>
        <dbReference type="Pfam" id="PF03551"/>
    </source>
</evidence>
<keyword evidence="3" id="KW-1185">Reference proteome</keyword>
<dbReference type="EMBL" id="RSDW01000001">
    <property type="protein sequence ID" value="RSL18491.1"/>
    <property type="molecule type" value="Genomic_DNA"/>
</dbReference>
<dbReference type="InterPro" id="IPR036390">
    <property type="entry name" value="WH_DNA-bd_sf"/>
</dbReference>
<dbReference type="InterPro" id="IPR017799">
    <property type="entry name" value="Tscrpt_reg_PadR_acidobac-type"/>
</dbReference>
<protein>
    <submittedName>
        <fullName evidence="2">PadR family transcriptional regulator</fullName>
    </submittedName>
</protein>
<dbReference type="InterPro" id="IPR036388">
    <property type="entry name" value="WH-like_DNA-bd_sf"/>
</dbReference>
<gene>
    <name evidence="2" type="ORF">EDE15_4075</name>
</gene>
<accession>A0A3R9PC76</accession>
<dbReference type="PANTHER" id="PTHR33169:SF14">
    <property type="entry name" value="TRANSCRIPTIONAL REGULATOR RV3488"/>
    <property type="match status" value="1"/>
</dbReference>
<organism evidence="2 3">
    <name type="scientific">Edaphobacter aggregans</name>
    <dbReference type="NCBI Taxonomy" id="570835"/>
    <lineage>
        <taxon>Bacteria</taxon>
        <taxon>Pseudomonadati</taxon>
        <taxon>Acidobacteriota</taxon>
        <taxon>Terriglobia</taxon>
        <taxon>Terriglobales</taxon>
        <taxon>Acidobacteriaceae</taxon>
        <taxon>Edaphobacter</taxon>
    </lineage>
</organism>
<sequence>MARKSGYKNRIELVQGTLDMLILQTLQWGPQHGYGIVQALHTHSGEILQVETGSLYPALHRLERQGWVRSQWRLTESNQRARFYQITAAGKKQLASDHDRWQQVVGAIAAIMQTKP</sequence>
<evidence type="ECO:0000313" key="3">
    <source>
        <dbReference type="Proteomes" id="UP000269669"/>
    </source>
</evidence>
<comment type="caution">
    <text evidence="2">The sequence shown here is derived from an EMBL/GenBank/DDBJ whole genome shotgun (WGS) entry which is preliminary data.</text>
</comment>
<feature type="domain" description="Transcription regulator PadR N-terminal" evidence="1">
    <location>
        <begin position="22"/>
        <end position="95"/>
    </location>
</feature>
<dbReference type="NCBIfam" id="TIGR03433">
    <property type="entry name" value="padR_acidobact"/>
    <property type="match status" value="1"/>
</dbReference>
<name>A0A3R9PC76_9BACT</name>
<dbReference type="RefSeq" id="WP_125486855.1">
    <property type="nucleotide sequence ID" value="NZ_RSDW01000001.1"/>
</dbReference>
<dbReference type="PANTHER" id="PTHR33169">
    <property type="entry name" value="PADR-FAMILY TRANSCRIPTIONAL REGULATOR"/>
    <property type="match status" value="1"/>
</dbReference>
<dbReference type="Proteomes" id="UP000269669">
    <property type="component" value="Unassembled WGS sequence"/>
</dbReference>
<dbReference type="OrthoDB" id="9808017at2"/>
<dbReference type="SUPFAM" id="SSF46785">
    <property type="entry name" value="Winged helix' DNA-binding domain"/>
    <property type="match status" value="1"/>
</dbReference>
<dbReference type="AlphaFoldDB" id="A0A3R9PC76"/>
<evidence type="ECO:0000313" key="2">
    <source>
        <dbReference type="EMBL" id="RSL18491.1"/>
    </source>
</evidence>
<proteinExistence type="predicted"/>
<reference evidence="2 3" key="1">
    <citation type="submission" date="2018-12" db="EMBL/GenBank/DDBJ databases">
        <title>Sequencing of bacterial isolates from soil warming experiment in Harvard Forest, Massachusetts, USA.</title>
        <authorList>
            <person name="Deangelis K."/>
        </authorList>
    </citation>
    <scope>NUCLEOTIDE SEQUENCE [LARGE SCALE GENOMIC DNA]</scope>
    <source>
        <strain evidence="2 3">EB153</strain>
    </source>
</reference>
<dbReference type="InterPro" id="IPR005149">
    <property type="entry name" value="Tscrpt_reg_PadR_N"/>
</dbReference>
<dbReference type="Gene3D" id="1.10.10.10">
    <property type="entry name" value="Winged helix-like DNA-binding domain superfamily/Winged helix DNA-binding domain"/>
    <property type="match status" value="1"/>
</dbReference>